<keyword evidence="11" id="KW-1185">Reference proteome</keyword>
<evidence type="ECO:0000256" key="7">
    <source>
        <dbReference type="HAMAP-Rule" id="MF_03169"/>
    </source>
</evidence>
<evidence type="ECO:0000256" key="1">
    <source>
        <dbReference type="ARBA" id="ARBA00004305"/>
    </source>
</evidence>
<comment type="caution">
    <text evidence="7">Lacks conserved residue(s) required for the propagation of feature annotation.</text>
</comment>
<evidence type="ECO:0000256" key="2">
    <source>
        <dbReference type="ARBA" id="ARBA00022679"/>
    </source>
</evidence>
<dbReference type="OrthoDB" id="439792at2759"/>
<dbReference type="InterPro" id="IPR036193">
    <property type="entry name" value="ADK_active_lid_dom_sf"/>
</dbReference>
<dbReference type="GO" id="GO:0046899">
    <property type="term" value="F:nucleoside triphosphate adenylate kinase activity"/>
    <property type="evidence" value="ECO:0007669"/>
    <property type="project" value="UniProtKB-UniRule"/>
</dbReference>
<dbReference type="PANTHER" id="PTHR23359">
    <property type="entry name" value="NUCLEOTIDE KINASE"/>
    <property type="match status" value="1"/>
</dbReference>
<feature type="binding site" evidence="7">
    <location>
        <position position="100"/>
    </location>
    <ligand>
        <name>AMP</name>
        <dbReference type="ChEBI" id="CHEBI:456215"/>
    </ligand>
</feature>
<dbReference type="GO" id="GO:0005759">
    <property type="term" value="C:mitochondrial matrix"/>
    <property type="evidence" value="ECO:0007669"/>
    <property type="project" value="UniProtKB-SubCell"/>
</dbReference>
<dbReference type="InterPro" id="IPR007862">
    <property type="entry name" value="Adenylate_kinase_lid-dom"/>
</dbReference>
<feature type="compositionally biased region" description="Low complexity" evidence="8">
    <location>
        <begin position="43"/>
        <end position="63"/>
    </location>
</feature>
<feature type="binding site" evidence="7">
    <location>
        <begin position="79"/>
        <end position="84"/>
    </location>
    <ligand>
        <name>GTP</name>
        <dbReference type="ChEBI" id="CHEBI:37565"/>
    </ligand>
</feature>
<feature type="domain" description="Adenylate kinase active site lid" evidence="9">
    <location>
        <begin position="195"/>
        <end position="230"/>
    </location>
</feature>
<evidence type="ECO:0000256" key="8">
    <source>
        <dbReference type="SAM" id="MobiDB-lite"/>
    </source>
</evidence>
<dbReference type="Pfam" id="PF00406">
    <property type="entry name" value="ADK"/>
    <property type="match status" value="1"/>
</dbReference>
<comment type="function">
    <text evidence="7">Involved in maintaining the homeostasis of cellular nucleotides by catalyzing the interconversion of nucleoside phosphates. Has GTP:AMP phosphotransferase and ITP:AMP phosphotransferase activities.</text>
</comment>
<keyword evidence="6 7" id="KW-0342">GTP-binding</keyword>
<comment type="similarity">
    <text evidence="7">Belongs to the adenylate kinase family. AK3 subfamily.</text>
</comment>
<feature type="binding site" evidence="7">
    <location>
        <begin position="204"/>
        <end position="205"/>
    </location>
    <ligand>
        <name>GTP</name>
        <dbReference type="ChEBI" id="CHEBI:37565"/>
    </ligand>
</feature>
<dbReference type="SUPFAM" id="SSF57774">
    <property type="entry name" value="Microbial and mitochondrial ADK, insert 'zinc finger' domain"/>
    <property type="match status" value="1"/>
</dbReference>
<dbReference type="EC" id="2.7.4.10" evidence="7"/>
<dbReference type="CDD" id="cd01428">
    <property type="entry name" value="ADK"/>
    <property type="match status" value="1"/>
</dbReference>
<dbReference type="NCBIfam" id="TIGR01351">
    <property type="entry name" value="adk"/>
    <property type="match status" value="1"/>
</dbReference>
<evidence type="ECO:0000256" key="3">
    <source>
        <dbReference type="ARBA" id="ARBA00022741"/>
    </source>
</evidence>
<feature type="binding site" evidence="7">
    <location>
        <position position="105"/>
    </location>
    <ligand>
        <name>AMP</name>
        <dbReference type="ChEBI" id="CHEBI:456215"/>
    </ligand>
</feature>
<evidence type="ECO:0000313" key="11">
    <source>
        <dbReference type="Proteomes" id="UP001150925"/>
    </source>
</evidence>
<gene>
    <name evidence="7 10" type="primary">ADK2</name>
    <name evidence="10" type="ORF">IWQ62_004618</name>
</gene>
<reference evidence="10" key="1">
    <citation type="submission" date="2022-07" db="EMBL/GenBank/DDBJ databases">
        <title>Phylogenomic reconstructions and comparative analyses of Kickxellomycotina fungi.</title>
        <authorList>
            <person name="Reynolds N.K."/>
            <person name="Stajich J.E."/>
            <person name="Barry K."/>
            <person name="Grigoriev I.V."/>
            <person name="Crous P."/>
            <person name="Smith M.E."/>
        </authorList>
    </citation>
    <scope>NUCLEOTIDE SEQUENCE</scope>
    <source>
        <strain evidence="10">RSA 1196</strain>
    </source>
</reference>
<keyword evidence="5 7" id="KW-0496">Mitochondrion</keyword>
<organism evidence="10 11">
    <name type="scientific">Dispira parvispora</name>
    <dbReference type="NCBI Taxonomy" id="1520584"/>
    <lineage>
        <taxon>Eukaryota</taxon>
        <taxon>Fungi</taxon>
        <taxon>Fungi incertae sedis</taxon>
        <taxon>Zoopagomycota</taxon>
        <taxon>Kickxellomycotina</taxon>
        <taxon>Dimargaritomycetes</taxon>
        <taxon>Dimargaritales</taxon>
        <taxon>Dimargaritaceae</taxon>
        <taxon>Dispira</taxon>
    </lineage>
</organism>
<dbReference type="Pfam" id="PF05191">
    <property type="entry name" value="ADK_lid"/>
    <property type="match status" value="1"/>
</dbReference>
<dbReference type="GO" id="GO:0005525">
    <property type="term" value="F:GTP binding"/>
    <property type="evidence" value="ECO:0007669"/>
    <property type="project" value="UniProtKB-KW"/>
</dbReference>
<feature type="region of interest" description="NMPbind" evidence="7">
    <location>
        <begin position="99"/>
        <end position="128"/>
    </location>
</feature>
<evidence type="ECO:0000256" key="5">
    <source>
        <dbReference type="ARBA" id="ARBA00023128"/>
    </source>
</evidence>
<sequence>MLTRLPGRLVPQFNKVGVRPTAASPSTRTALWGAIWGHRTLATESPSTSTSTKTETSDSSSTKSAKHECLRMLIVGAPGAGKGTQSSRIRHEFPVYPISSGDVLRRHIATNTVIGQRAAPIVARGEMVPDSVMVDLIDNELDQLDHEHWLLDGFPRSVVQAELLSKSLEAKEQPLNLVVNLQVPESVILQRIEDRWVHVASGRVYNLSYNPPKKPGFDDETGEPLTKRADDNAEVLKARLKRYNELTNPLLEYYDKLGILVSFKGNTSDEIYPQIRSYLSEKFFPK</sequence>
<dbReference type="GO" id="GO:0006172">
    <property type="term" value="P:ADP biosynthetic process"/>
    <property type="evidence" value="ECO:0007669"/>
    <property type="project" value="UniProtKB-UniRule"/>
</dbReference>
<dbReference type="GO" id="GO:0046041">
    <property type="term" value="P:ITP metabolic process"/>
    <property type="evidence" value="ECO:0007669"/>
    <property type="project" value="UniProtKB-UniRule"/>
</dbReference>
<feature type="region of interest" description="LID" evidence="7">
    <location>
        <begin position="194"/>
        <end position="231"/>
    </location>
</feature>
<dbReference type="InterPro" id="IPR028586">
    <property type="entry name" value="AK3/Ak4_mitochondrial"/>
</dbReference>
<comment type="subcellular location">
    <subcellularLocation>
        <location evidence="1 7">Mitochondrion matrix</location>
    </subcellularLocation>
</comment>
<dbReference type="InterPro" id="IPR000850">
    <property type="entry name" value="Adenylat/UMP-CMP_kin"/>
</dbReference>
<dbReference type="GO" id="GO:0046039">
    <property type="term" value="P:GTP metabolic process"/>
    <property type="evidence" value="ECO:0007669"/>
    <property type="project" value="UniProtKB-UniRule"/>
</dbReference>
<dbReference type="GO" id="GO:0004017">
    <property type="term" value="F:AMP kinase activity"/>
    <property type="evidence" value="ECO:0007669"/>
    <property type="project" value="InterPro"/>
</dbReference>
<feature type="region of interest" description="Disordered" evidence="8">
    <location>
        <begin position="42"/>
        <end position="65"/>
    </location>
</feature>
<accession>A0A9W8ARI5</accession>
<dbReference type="InterPro" id="IPR027417">
    <property type="entry name" value="P-loop_NTPase"/>
</dbReference>
<dbReference type="HAMAP" id="MF_00235">
    <property type="entry name" value="Adenylate_kinase_Adk"/>
    <property type="match status" value="1"/>
</dbReference>
<feature type="binding site" evidence="7">
    <location>
        <position position="195"/>
    </location>
    <ligand>
        <name>GTP</name>
        <dbReference type="ChEBI" id="CHEBI:37565"/>
    </ligand>
</feature>
<comment type="catalytic activity">
    <reaction evidence="7">
        <text>a ribonucleoside 5'-triphosphate + AMP = a ribonucleoside 5'-diphosphate + ADP</text>
        <dbReference type="Rhea" id="RHEA:13749"/>
        <dbReference type="ChEBI" id="CHEBI:57930"/>
        <dbReference type="ChEBI" id="CHEBI:61557"/>
        <dbReference type="ChEBI" id="CHEBI:456215"/>
        <dbReference type="ChEBI" id="CHEBI:456216"/>
        <dbReference type="EC" id="2.7.4.10"/>
    </reaction>
</comment>
<proteinExistence type="inferred from homology"/>
<dbReference type="SUPFAM" id="SSF52540">
    <property type="entry name" value="P-loop containing nucleoside triphosphate hydrolases"/>
    <property type="match status" value="1"/>
</dbReference>
<comment type="caution">
    <text evidence="10">The sequence shown here is derived from an EMBL/GenBank/DDBJ whole genome shotgun (WGS) entry which is preliminary data.</text>
</comment>
<dbReference type="Proteomes" id="UP001150925">
    <property type="component" value="Unassembled WGS sequence"/>
</dbReference>
<evidence type="ECO:0000313" key="10">
    <source>
        <dbReference type="EMBL" id="KAJ1959420.1"/>
    </source>
</evidence>
<comment type="domain">
    <text evidence="7">Consists of three domains, a large central CORE domain and two small peripheral domains, NMPbind and LID, which undergo movements during catalysis. The LID domain closes over the site of phosphoryl transfer upon GTP binding. Assembling and dissambling the active center during each catalytic cycle provides an effective means to prevent GTP hydrolysis.</text>
</comment>
<feature type="binding site" evidence="7">
    <location>
        <position position="268"/>
    </location>
    <ligand>
        <name>GTP</name>
        <dbReference type="ChEBI" id="CHEBI:37565"/>
    </ligand>
</feature>
<feature type="binding site" evidence="7">
    <location>
        <begin position="153"/>
        <end position="156"/>
    </location>
    <ligand>
        <name>AMP</name>
        <dbReference type="ChEBI" id="CHEBI:456215"/>
    </ligand>
</feature>
<keyword evidence="2 7" id="KW-0808">Transferase</keyword>
<dbReference type="PRINTS" id="PR00094">
    <property type="entry name" value="ADENYLTKNASE"/>
</dbReference>
<protein>
    <recommendedName>
        <fullName evidence="7">GTP:AMP phosphotransferase, mitochondrial</fullName>
        <ecNumber evidence="7">2.7.4.10</ecNumber>
    </recommendedName>
    <alternativeName>
        <fullName evidence="7">Adenylate kinase 3</fullName>
        <shortName evidence="7">AK 3</shortName>
    </alternativeName>
</protein>
<dbReference type="EMBL" id="JANBPY010001592">
    <property type="protein sequence ID" value="KAJ1959420.1"/>
    <property type="molecule type" value="Genomic_DNA"/>
</dbReference>
<dbReference type="PROSITE" id="PS00113">
    <property type="entry name" value="ADENYLATE_KINASE"/>
    <property type="match status" value="1"/>
</dbReference>
<feature type="binding site" evidence="7">
    <location>
        <position position="160"/>
    </location>
    <ligand>
        <name>AMP</name>
        <dbReference type="ChEBI" id="CHEBI:456215"/>
    </ligand>
</feature>
<feature type="binding site" evidence="7">
    <location>
        <position position="228"/>
    </location>
    <ligand>
        <name>AMP</name>
        <dbReference type="ChEBI" id="CHEBI:456215"/>
    </ligand>
</feature>
<dbReference type="FunFam" id="3.40.50.300:FF:000106">
    <property type="entry name" value="Adenylate kinase mitochondrial"/>
    <property type="match status" value="1"/>
</dbReference>
<dbReference type="HAMAP" id="MF_03169">
    <property type="entry name" value="Adenylate_kinase_AK3"/>
    <property type="match status" value="1"/>
</dbReference>
<name>A0A9W8ARI5_9FUNG</name>
<dbReference type="AlphaFoldDB" id="A0A9W8ARI5"/>
<dbReference type="InterPro" id="IPR033690">
    <property type="entry name" value="Adenylat_kinase_CS"/>
</dbReference>
<feature type="binding site" evidence="7">
    <location>
        <position position="239"/>
    </location>
    <ligand>
        <name>AMP</name>
        <dbReference type="ChEBI" id="CHEBI:456215"/>
    </ligand>
</feature>
<evidence type="ECO:0000256" key="6">
    <source>
        <dbReference type="ARBA" id="ARBA00023134"/>
    </source>
</evidence>
<dbReference type="GO" id="GO:0005524">
    <property type="term" value="F:ATP binding"/>
    <property type="evidence" value="ECO:0007669"/>
    <property type="project" value="InterPro"/>
</dbReference>
<keyword evidence="3 7" id="KW-0547">Nucleotide-binding</keyword>
<dbReference type="Gene3D" id="3.40.50.300">
    <property type="entry name" value="P-loop containing nucleotide triphosphate hydrolases"/>
    <property type="match status" value="1"/>
</dbReference>
<comment type="subunit">
    <text evidence="7">Monomer.</text>
</comment>
<dbReference type="InterPro" id="IPR006259">
    <property type="entry name" value="Adenyl_kin_sub"/>
</dbReference>
<keyword evidence="4 7" id="KW-0418">Kinase</keyword>
<evidence type="ECO:0000256" key="4">
    <source>
        <dbReference type="ARBA" id="ARBA00022777"/>
    </source>
</evidence>
<dbReference type="GO" id="GO:0046033">
    <property type="term" value="P:AMP metabolic process"/>
    <property type="evidence" value="ECO:0007669"/>
    <property type="project" value="UniProtKB-UniRule"/>
</dbReference>
<evidence type="ECO:0000259" key="9">
    <source>
        <dbReference type="Pfam" id="PF05191"/>
    </source>
</evidence>